<dbReference type="EMBL" id="KE124776">
    <property type="protein sequence ID" value="EPB80750.1"/>
    <property type="molecule type" value="Genomic_DNA"/>
</dbReference>
<evidence type="ECO:0000256" key="1">
    <source>
        <dbReference type="SAM" id="MobiDB-lite"/>
    </source>
</evidence>
<keyword evidence="3" id="KW-1185">Reference proteome</keyword>
<sequence length="239" mass="25491">MPTGTFPKPNAPQVDGAPQQSQPAKPAFQAPSTKQVAPTLDPNYQTLAGLSNDDIFKPKGTPPAPTKPTFQAPKHQVAPATDPNYQTLNGLCNDDIFKPKESTCSCKTKLPGSLFQGNPPAPTKPTFQAPKPQVAPATDPNYQTLNGLTNDDIFKPKGNPPASTKPKFQAPNPQIAPATDPNYQTLNGLTNDDIFKPKGNPPSPSKPTFQAPTPQIATATDPNYQTLNGLTNDDIFKPK</sequence>
<feature type="compositionally biased region" description="Polar residues" evidence="1">
    <location>
        <begin position="30"/>
        <end position="49"/>
    </location>
</feature>
<accession>A0A0D6M9E2</accession>
<proteinExistence type="predicted"/>
<dbReference type="PANTHER" id="PTHR21592">
    <property type="entry name" value="CHROMOSOME UNDETERMINED SCAFFOLD_25, WHOLE GENOME SHOTGUN SEQUENCE"/>
    <property type="match status" value="1"/>
</dbReference>
<feature type="compositionally biased region" description="Polar residues" evidence="1">
    <location>
        <begin position="208"/>
        <end position="231"/>
    </location>
</feature>
<evidence type="ECO:0000313" key="2">
    <source>
        <dbReference type="EMBL" id="EPB80750.1"/>
    </source>
</evidence>
<dbReference type="PANTHER" id="PTHR21592:SF8">
    <property type="entry name" value="PROTEIN CBG17952"/>
    <property type="match status" value="1"/>
</dbReference>
<feature type="region of interest" description="Disordered" evidence="1">
    <location>
        <begin position="1"/>
        <end position="84"/>
    </location>
</feature>
<dbReference type="Pfam" id="PF03057">
    <property type="entry name" value="DUF236"/>
    <property type="match status" value="5"/>
</dbReference>
<protein>
    <submittedName>
        <fullName evidence="2">Uncharacterized protein</fullName>
    </submittedName>
</protein>
<organism evidence="2 3">
    <name type="scientific">Ancylostoma ceylanicum</name>
    <dbReference type="NCBI Taxonomy" id="53326"/>
    <lineage>
        <taxon>Eukaryota</taxon>
        <taxon>Metazoa</taxon>
        <taxon>Ecdysozoa</taxon>
        <taxon>Nematoda</taxon>
        <taxon>Chromadorea</taxon>
        <taxon>Rhabditida</taxon>
        <taxon>Rhabditina</taxon>
        <taxon>Rhabditomorpha</taxon>
        <taxon>Strongyloidea</taxon>
        <taxon>Ancylostomatidae</taxon>
        <taxon>Ancylostomatinae</taxon>
        <taxon>Ancylostoma</taxon>
    </lineage>
</organism>
<name>A0A0D6M9E2_9BILA</name>
<reference evidence="2 3" key="1">
    <citation type="submission" date="2013-05" db="EMBL/GenBank/DDBJ databases">
        <title>Draft genome of the parasitic nematode Anyclostoma ceylanicum.</title>
        <authorList>
            <person name="Mitreva M."/>
        </authorList>
    </citation>
    <scope>NUCLEOTIDE SEQUENCE [LARGE SCALE GENOMIC DNA]</scope>
</reference>
<feature type="region of interest" description="Disordered" evidence="1">
    <location>
        <begin position="111"/>
        <end position="239"/>
    </location>
</feature>
<dbReference type="Proteomes" id="UP000054495">
    <property type="component" value="Unassembled WGS sequence"/>
</dbReference>
<feature type="compositionally biased region" description="Polar residues" evidence="1">
    <location>
        <begin position="181"/>
        <end position="190"/>
    </location>
</feature>
<dbReference type="InterPro" id="IPR004296">
    <property type="entry name" value="DUF236"/>
</dbReference>
<feature type="non-terminal residue" evidence="2">
    <location>
        <position position="239"/>
    </location>
</feature>
<gene>
    <name evidence="2" type="ORF">ANCCEY_00156</name>
</gene>
<evidence type="ECO:0000313" key="3">
    <source>
        <dbReference type="Proteomes" id="UP000054495"/>
    </source>
</evidence>
<dbReference type="AlphaFoldDB" id="A0A0D6M9E2"/>
<feature type="compositionally biased region" description="Polar residues" evidence="1">
    <location>
        <begin position="140"/>
        <end position="149"/>
    </location>
</feature>